<accession>A0A8S9SJU4</accession>
<dbReference type="Gene3D" id="1.20.1280.50">
    <property type="match status" value="1"/>
</dbReference>
<dbReference type="SUPFAM" id="SSF81383">
    <property type="entry name" value="F-box domain"/>
    <property type="match status" value="1"/>
</dbReference>
<evidence type="ECO:0000259" key="1">
    <source>
        <dbReference type="PROSITE" id="PS50181"/>
    </source>
</evidence>
<dbReference type="EMBL" id="QGKX02000004">
    <property type="protein sequence ID" value="KAF3601696.1"/>
    <property type="molecule type" value="Genomic_DNA"/>
</dbReference>
<dbReference type="Proteomes" id="UP000712600">
    <property type="component" value="Unassembled WGS sequence"/>
</dbReference>
<proteinExistence type="predicted"/>
<dbReference type="InterPro" id="IPR001810">
    <property type="entry name" value="F-box_dom"/>
</dbReference>
<dbReference type="PANTHER" id="PTHR31293">
    <property type="entry name" value="RNI-LIKE SUPERFAMILY PROTEIN"/>
    <property type="match status" value="1"/>
</dbReference>
<evidence type="ECO:0000313" key="2">
    <source>
        <dbReference type="EMBL" id="KAF3601696.1"/>
    </source>
</evidence>
<dbReference type="InterPro" id="IPR055294">
    <property type="entry name" value="FBL60-like"/>
</dbReference>
<dbReference type="PROSITE" id="PS50181">
    <property type="entry name" value="FBOX"/>
    <property type="match status" value="1"/>
</dbReference>
<reference evidence="2" key="1">
    <citation type="submission" date="2019-12" db="EMBL/GenBank/DDBJ databases">
        <title>Genome sequencing and annotation of Brassica cretica.</title>
        <authorList>
            <person name="Studholme D.J."/>
            <person name="Sarris P."/>
        </authorList>
    </citation>
    <scope>NUCLEOTIDE SEQUENCE</scope>
    <source>
        <strain evidence="2">PFS-109/04</strain>
        <tissue evidence="2">Leaf</tissue>
    </source>
</reference>
<dbReference type="SMART" id="SM00256">
    <property type="entry name" value="FBOX"/>
    <property type="match status" value="1"/>
</dbReference>
<dbReference type="CDD" id="cd22160">
    <property type="entry name" value="F-box_AtFBL13-like"/>
    <property type="match status" value="1"/>
</dbReference>
<sequence length="198" mass="22928">MKNLSELPDDLLMKILSLLPTKEAAATSVLSKKWCSLWKQQDVEYVQLCKECSGQFVSYIFKHSPKYPERLPSSYRPVFDERLEKNTVVTVPPLPREKVGFASLLSFLTGEAHLSSGCAECKERIHAPKKVTIFLLRKESGKTSAFIWTKLEAKQEIQIEFVIWRKTTSNYCLSLEFWTSTLSFSYFLRTFYHFLCGF</sequence>
<name>A0A8S9SJU4_BRACR</name>
<dbReference type="InterPro" id="IPR036047">
    <property type="entry name" value="F-box-like_dom_sf"/>
</dbReference>
<dbReference type="PANTHER" id="PTHR31293:SF12">
    <property type="entry name" value="RNI-LIKE SUPERFAMILY PROTEIN"/>
    <property type="match status" value="1"/>
</dbReference>
<gene>
    <name evidence="2" type="ORF">F2Q69_00039243</name>
</gene>
<comment type="caution">
    <text evidence="2">The sequence shown here is derived from an EMBL/GenBank/DDBJ whole genome shotgun (WGS) entry which is preliminary data.</text>
</comment>
<dbReference type="AlphaFoldDB" id="A0A8S9SJU4"/>
<evidence type="ECO:0000313" key="3">
    <source>
        <dbReference type="Proteomes" id="UP000712600"/>
    </source>
</evidence>
<dbReference type="InterPro" id="IPR053781">
    <property type="entry name" value="F-box_AtFBL13-like"/>
</dbReference>
<organism evidence="2 3">
    <name type="scientific">Brassica cretica</name>
    <name type="common">Mustard</name>
    <dbReference type="NCBI Taxonomy" id="69181"/>
    <lineage>
        <taxon>Eukaryota</taxon>
        <taxon>Viridiplantae</taxon>
        <taxon>Streptophyta</taxon>
        <taxon>Embryophyta</taxon>
        <taxon>Tracheophyta</taxon>
        <taxon>Spermatophyta</taxon>
        <taxon>Magnoliopsida</taxon>
        <taxon>eudicotyledons</taxon>
        <taxon>Gunneridae</taxon>
        <taxon>Pentapetalae</taxon>
        <taxon>rosids</taxon>
        <taxon>malvids</taxon>
        <taxon>Brassicales</taxon>
        <taxon>Brassicaceae</taxon>
        <taxon>Brassiceae</taxon>
        <taxon>Brassica</taxon>
    </lineage>
</organism>
<protein>
    <recommendedName>
        <fullName evidence="1">F-box domain-containing protein</fullName>
    </recommendedName>
</protein>
<feature type="domain" description="F-box" evidence="1">
    <location>
        <begin position="1"/>
        <end position="48"/>
    </location>
</feature>
<dbReference type="Pfam" id="PF00646">
    <property type="entry name" value="F-box"/>
    <property type="match status" value="1"/>
</dbReference>